<proteinExistence type="predicted"/>
<evidence type="ECO:0000256" key="5">
    <source>
        <dbReference type="ARBA" id="ARBA00022844"/>
    </source>
</evidence>
<evidence type="ECO:0000256" key="2">
    <source>
        <dbReference type="ARBA" id="ARBA00004328"/>
    </source>
</evidence>
<feature type="domain" description="Potexviruses and carlaviruses coat protein" evidence="7">
    <location>
        <begin position="147"/>
        <end position="162"/>
    </location>
</feature>
<dbReference type="PROSITE" id="PS00418">
    <property type="entry name" value="POTEX_CARLAVIRUS_COAT"/>
    <property type="match status" value="1"/>
</dbReference>
<evidence type="ECO:0000256" key="6">
    <source>
        <dbReference type="ARBA" id="ARBA00023274"/>
    </source>
</evidence>
<evidence type="ECO:0000256" key="4">
    <source>
        <dbReference type="ARBA" id="ARBA00022561"/>
    </source>
</evidence>
<organism evidence="8">
    <name type="scientific">Hydrangea ringspot virus</name>
    <dbReference type="NCBI Taxonomy" id="112228"/>
    <lineage>
        <taxon>Viruses</taxon>
        <taxon>Riboviria</taxon>
        <taxon>Orthornavirae</taxon>
        <taxon>Kitrinoviricota</taxon>
        <taxon>Alsuviricetes</taxon>
        <taxon>Tymovirales</taxon>
        <taxon>Alphaflexiviridae</taxon>
        <taxon>Potexvirus</taxon>
        <taxon>Potexvirus hydrangeae</taxon>
    </lineage>
</organism>
<dbReference type="GO" id="GO:0019029">
    <property type="term" value="C:helical viral capsid"/>
    <property type="evidence" value="ECO:0007669"/>
    <property type="project" value="UniProtKB-KW"/>
</dbReference>
<name>A0A125SVF1_9VIRU</name>
<reference evidence="8" key="1">
    <citation type="journal article" date="2016" name="Genome Announc.">
        <title>Complete Genome Sequences of Two Hydrangea Ringspot Virus Isolates from Japan.</title>
        <authorList>
            <person name="Yusa A."/>
            <person name="Iwabuchi N."/>
            <person name="Koinuma H."/>
            <person name="Keima T."/>
            <person name="Neriya Y."/>
            <person name="Hashimoto M."/>
            <person name="Maejima K."/>
            <person name="Yamaji Y."/>
            <person name="Namba S."/>
        </authorList>
    </citation>
    <scope>NUCLEOTIDE SEQUENCE</scope>
    <source>
        <strain evidence="8">Gu1</strain>
    </source>
</reference>
<keyword evidence="5" id="KW-0946">Virion</keyword>
<dbReference type="GO" id="GO:1990904">
    <property type="term" value="C:ribonucleoprotein complex"/>
    <property type="evidence" value="ECO:0007669"/>
    <property type="project" value="UniProtKB-KW"/>
</dbReference>
<dbReference type="GO" id="GO:0005198">
    <property type="term" value="F:structural molecule activity"/>
    <property type="evidence" value="ECO:0007669"/>
    <property type="project" value="InterPro"/>
</dbReference>
<accession>A0A125SVF1</accession>
<dbReference type="Pfam" id="PF00286">
    <property type="entry name" value="Flexi_CP"/>
    <property type="match status" value="1"/>
</dbReference>
<evidence type="ECO:0000313" key="8">
    <source>
        <dbReference type="EMBL" id="BAU45638.1"/>
    </source>
</evidence>
<gene>
    <name evidence="8" type="primary">CP</name>
</gene>
<protein>
    <submittedName>
        <fullName evidence="8">Coat protein</fullName>
    </submittedName>
</protein>
<dbReference type="InterPro" id="IPR000052">
    <property type="entry name" value="Pltvir_coat"/>
</dbReference>
<dbReference type="EMBL" id="LC107516">
    <property type="protein sequence ID" value="BAU45638.1"/>
    <property type="molecule type" value="Genomic_RNA"/>
</dbReference>
<evidence type="ECO:0000259" key="7">
    <source>
        <dbReference type="PROSITE" id="PS00418"/>
    </source>
</evidence>
<keyword evidence="3" id="KW-1139">Helical capsid protein</keyword>
<sequence>MTTTSTTNPIPPQVGTGTPSAAFAPLSQEILETLSFPVTSNLVPSPTELAAIADAWTTLGVPAAETTKHALALVNFCFDSGSSASTRFTGASPTPTIPLSALAGAVLELVPIRKFCRYFAQYIWNARLTANAPPASWEAWNFPENEKFAGFDFFDGVLNTASLKPPQGLVRKPTEAERVANATAKSLHLFEAATQRSNLASTATQFTRGRLTDTSPTIQFLPAPE</sequence>
<comment type="subcellular location">
    <subcellularLocation>
        <location evidence="2">Virion</location>
    </subcellularLocation>
</comment>
<evidence type="ECO:0000256" key="1">
    <source>
        <dbReference type="ARBA" id="ARBA00004032"/>
    </source>
</evidence>
<comment type="function">
    <text evidence="1">Required for genome encapsidation. Forms ribonucleoprotein complexes along with TGB1 helicase and viral RNA.</text>
</comment>
<keyword evidence="4 8" id="KW-0167">Capsid protein</keyword>
<keyword evidence="6" id="KW-0687">Ribonucleoprotein</keyword>
<evidence type="ECO:0000256" key="3">
    <source>
        <dbReference type="ARBA" id="ARBA00022497"/>
    </source>
</evidence>
<dbReference type="PRINTS" id="PR00232">
    <property type="entry name" value="POTXCARLCOAT"/>
</dbReference>